<evidence type="ECO:0000256" key="4">
    <source>
        <dbReference type="ARBA" id="ARBA00022989"/>
    </source>
</evidence>
<protein>
    <recommendedName>
        <fullName evidence="7">MrpA C-terminal/MbhD domain-containing protein</fullName>
    </recommendedName>
</protein>
<dbReference type="Pfam" id="PF13244">
    <property type="entry name" value="MbhD"/>
    <property type="match status" value="1"/>
</dbReference>
<feature type="transmembrane region" description="Helical" evidence="6">
    <location>
        <begin position="59"/>
        <end position="79"/>
    </location>
</feature>
<evidence type="ECO:0000256" key="3">
    <source>
        <dbReference type="ARBA" id="ARBA00022692"/>
    </source>
</evidence>
<dbReference type="AlphaFoldDB" id="F7YTZ8"/>
<keyword evidence="3 6" id="KW-0812">Transmembrane</keyword>
<comment type="subcellular location">
    <subcellularLocation>
        <location evidence="1">Cell membrane</location>
        <topology evidence="1">Multi-pass membrane protein</topology>
    </subcellularLocation>
</comment>
<reference evidence="8 9" key="1">
    <citation type="submission" date="2010-11" db="EMBL/GenBank/DDBJ databases">
        <title>The complete genome of Thermotoga thermarum DSM 5069.</title>
        <authorList>
            <consortium name="US DOE Joint Genome Institute (JGI-PGF)"/>
            <person name="Lucas S."/>
            <person name="Copeland A."/>
            <person name="Lapidus A."/>
            <person name="Bruce D."/>
            <person name="Goodwin L."/>
            <person name="Pitluck S."/>
            <person name="Kyrpides N."/>
            <person name="Mavromatis K."/>
            <person name="Ivanova N."/>
            <person name="Zeytun A."/>
            <person name="Brettin T."/>
            <person name="Detter J.C."/>
            <person name="Tapia R."/>
            <person name="Han C."/>
            <person name="Land M."/>
            <person name="Hauser L."/>
            <person name="Markowitz V."/>
            <person name="Cheng J.-F."/>
            <person name="Hugenholtz P."/>
            <person name="Woyke T."/>
            <person name="Wu D."/>
            <person name="Spring S."/>
            <person name="Schroeder M."/>
            <person name="Brambilla E."/>
            <person name="Klenk H.-P."/>
            <person name="Eisen J.A."/>
        </authorList>
    </citation>
    <scope>NUCLEOTIDE SEQUENCE [LARGE SCALE GENOMIC DNA]</scope>
    <source>
        <strain evidence="8 9">DSM 5069</strain>
    </source>
</reference>
<proteinExistence type="predicted"/>
<dbReference type="EMBL" id="CP002351">
    <property type="protein sequence ID" value="AEH51580.1"/>
    <property type="molecule type" value="Genomic_DNA"/>
</dbReference>
<keyword evidence="5 6" id="KW-0472">Membrane</keyword>
<dbReference type="KEGG" id="tta:Theth_1527"/>
<dbReference type="HOGENOM" id="CLU_173139_3_0_0"/>
<feature type="domain" description="MrpA C-terminal/MbhD" evidence="7">
    <location>
        <begin position="18"/>
        <end position="83"/>
    </location>
</feature>
<evidence type="ECO:0000256" key="2">
    <source>
        <dbReference type="ARBA" id="ARBA00022475"/>
    </source>
</evidence>
<evidence type="ECO:0000256" key="5">
    <source>
        <dbReference type="ARBA" id="ARBA00023136"/>
    </source>
</evidence>
<keyword evidence="9" id="KW-1185">Reference proteome</keyword>
<dbReference type="PATRIC" id="fig|688269.3.peg.1576"/>
<accession>F7YTZ8</accession>
<evidence type="ECO:0000313" key="9">
    <source>
        <dbReference type="Proteomes" id="UP000006804"/>
    </source>
</evidence>
<feature type="transmembrane region" description="Helical" evidence="6">
    <location>
        <begin position="35"/>
        <end position="53"/>
    </location>
</feature>
<dbReference type="Proteomes" id="UP000006804">
    <property type="component" value="Chromosome"/>
</dbReference>
<evidence type="ECO:0000259" key="7">
    <source>
        <dbReference type="Pfam" id="PF13244"/>
    </source>
</evidence>
<organism evidence="8 9">
    <name type="scientific">Pseudothermotoga thermarum DSM 5069</name>
    <dbReference type="NCBI Taxonomy" id="688269"/>
    <lineage>
        <taxon>Bacteria</taxon>
        <taxon>Thermotogati</taxon>
        <taxon>Thermotogota</taxon>
        <taxon>Thermotogae</taxon>
        <taxon>Thermotogales</taxon>
        <taxon>Thermotogaceae</taxon>
        <taxon>Pseudothermotoga</taxon>
    </lineage>
</organism>
<evidence type="ECO:0000313" key="8">
    <source>
        <dbReference type="EMBL" id="AEH51580.1"/>
    </source>
</evidence>
<dbReference type="GO" id="GO:0005886">
    <property type="term" value="C:plasma membrane"/>
    <property type="evidence" value="ECO:0007669"/>
    <property type="project" value="UniProtKB-SubCell"/>
</dbReference>
<dbReference type="STRING" id="688269.Theth_1527"/>
<feature type="transmembrane region" description="Helical" evidence="6">
    <location>
        <begin position="6"/>
        <end position="28"/>
    </location>
</feature>
<evidence type="ECO:0000256" key="1">
    <source>
        <dbReference type="ARBA" id="ARBA00004651"/>
    </source>
</evidence>
<dbReference type="eggNOG" id="COG1563">
    <property type="taxonomic scope" value="Bacteria"/>
</dbReference>
<keyword evidence="4 6" id="KW-1133">Transmembrane helix</keyword>
<dbReference type="RefSeq" id="WP_013932792.1">
    <property type="nucleotide sequence ID" value="NC_015707.1"/>
</dbReference>
<name>F7YTZ8_9THEM</name>
<evidence type="ECO:0000256" key="6">
    <source>
        <dbReference type="SAM" id="Phobius"/>
    </source>
</evidence>
<keyword evidence="2" id="KW-1003">Cell membrane</keyword>
<gene>
    <name evidence="8" type="ORF">Theth_1527</name>
</gene>
<dbReference type="InterPro" id="IPR025383">
    <property type="entry name" value="MrpA_C/MbhD"/>
</dbReference>
<sequence length="86" mass="9706" precursor="true">MLTPKLIFDLTLVSMAFFSLVAVYFCIVEKDLLKALIISALQSLMYTVIFFLLKAPDIALVYIAVSGGIYSAVILFLIYKTKRFED</sequence>